<evidence type="ECO:0000256" key="1">
    <source>
        <dbReference type="ARBA" id="ARBA00007970"/>
    </source>
</evidence>
<dbReference type="OrthoDB" id="9813612at2"/>
<organism evidence="6 7">
    <name type="scientific">Edaphobacter aggregans</name>
    <dbReference type="NCBI Taxonomy" id="570835"/>
    <lineage>
        <taxon>Bacteria</taxon>
        <taxon>Pseudomonadati</taxon>
        <taxon>Acidobacteriota</taxon>
        <taxon>Terriglobia</taxon>
        <taxon>Terriglobales</taxon>
        <taxon>Acidobacteriaceae</taxon>
        <taxon>Edaphobacter</taxon>
    </lineage>
</organism>
<gene>
    <name evidence="6" type="ORF">EDE15_3761</name>
</gene>
<dbReference type="GO" id="GO:0030170">
    <property type="term" value="F:pyridoxal phosphate binding"/>
    <property type="evidence" value="ECO:0007669"/>
    <property type="project" value="InterPro"/>
</dbReference>
<dbReference type="AlphaFoldDB" id="A0A428MN97"/>
<dbReference type="InterPro" id="IPR006311">
    <property type="entry name" value="TAT_signal"/>
</dbReference>
<comment type="similarity">
    <text evidence="1">Belongs to the class-II pyridoxal-phosphate-dependent aminotransferase family. Histidinol-phosphate aminotransferase subfamily.</text>
</comment>
<dbReference type="PANTHER" id="PTHR43643">
    <property type="entry name" value="HISTIDINOL-PHOSPHATE AMINOTRANSFERASE 2"/>
    <property type="match status" value="1"/>
</dbReference>
<reference evidence="6 7" key="1">
    <citation type="submission" date="2018-12" db="EMBL/GenBank/DDBJ databases">
        <title>Sequencing of bacterial isolates from soil warming experiment in Harvard Forest, Massachusetts, USA.</title>
        <authorList>
            <person name="Deangelis K."/>
        </authorList>
    </citation>
    <scope>NUCLEOTIDE SEQUENCE [LARGE SCALE GENOMIC DNA]</scope>
    <source>
        <strain evidence="6 7">EB153</strain>
    </source>
</reference>
<name>A0A428MN97_9BACT</name>
<dbReference type="PANTHER" id="PTHR43643:SF3">
    <property type="entry name" value="HISTIDINOL-PHOSPHATE AMINOTRANSFERASE"/>
    <property type="match status" value="1"/>
</dbReference>
<dbReference type="InterPro" id="IPR004839">
    <property type="entry name" value="Aminotransferase_I/II_large"/>
</dbReference>
<evidence type="ECO:0000313" key="7">
    <source>
        <dbReference type="Proteomes" id="UP000269669"/>
    </source>
</evidence>
<dbReference type="Gene3D" id="3.90.1150.10">
    <property type="entry name" value="Aspartate Aminotransferase, domain 1"/>
    <property type="match status" value="1"/>
</dbReference>
<dbReference type="PROSITE" id="PS51318">
    <property type="entry name" value="TAT"/>
    <property type="match status" value="1"/>
</dbReference>
<evidence type="ECO:0000256" key="2">
    <source>
        <dbReference type="ARBA" id="ARBA00022576"/>
    </source>
</evidence>
<evidence type="ECO:0000259" key="5">
    <source>
        <dbReference type="Pfam" id="PF00155"/>
    </source>
</evidence>
<evidence type="ECO:0000313" key="6">
    <source>
        <dbReference type="EMBL" id="RSL18203.1"/>
    </source>
</evidence>
<evidence type="ECO:0000256" key="3">
    <source>
        <dbReference type="ARBA" id="ARBA00022679"/>
    </source>
</evidence>
<dbReference type="NCBIfam" id="NF006580">
    <property type="entry name" value="PRK09105.1"/>
    <property type="match status" value="1"/>
</dbReference>
<dbReference type="InterPro" id="IPR015422">
    <property type="entry name" value="PyrdxlP-dep_Trfase_small"/>
</dbReference>
<dbReference type="InterPro" id="IPR050106">
    <property type="entry name" value="HistidinolP_aminotransfase"/>
</dbReference>
<keyword evidence="4" id="KW-0663">Pyridoxal phosphate</keyword>
<dbReference type="EMBL" id="RSDW01000001">
    <property type="protein sequence ID" value="RSL18203.1"/>
    <property type="molecule type" value="Genomic_DNA"/>
</dbReference>
<keyword evidence="3 6" id="KW-0808">Transferase</keyword>
<accession>A0A428MN97</accession>
<dbReference type="InterPro" id="IPR015421">
    <property type="entry name" value="PyrdxlP-dep_Trfase_major"/>
</dbReference>
<dbReference type="SUPFAM" id="SSF53383">
    <property type="entry name" value="PLP-dependent transferases"/>
    <property type="match status" value="1"/>
</dbReference>
<dbReference type="RefSeq" id="WP_125486594.1">
    <property type="nucleotide sequence ID" value="NZ_RSDW01000001.1"/>
</dbReference>
<evidence type="ECO:0000256" key="4">
    <source>
        <dbReference type="ARBA" id="ARBA00022898"/>
    </source>
</evidence>
<dbReference type="Proteomes" id="UP000269669">
    <property type="component" value="Unassembled WGS sequence"/>
</dbReference>
<keyword evidence="7" id="KW-1185">Reference proteome</keyword>
<dbReference type="InterPro" id="IPR015424">
    <property type="entry name" value="PyrdxlP-dep_Trfase"/>
</dbReference>
<comment type="caution">
    <text evidence="6">The sequence shown here is derived from an EMBL/GenBank/DDBJ whole genome shotgun (WGS) entry which is preliminary data.</text>
</comment>
<protein>
    <submittedName>
        <fullName evidence="6">Histidinol-phosphate aminotransferase</fullName>
    </submittedName>
</protein>
<dbReference type="Gene3D" id="3.40.640.10">
    <property type="entry name" value="Type I PLP-dependent aspartate aminotransferase-like (Major domain)"/>
    <property type="match status" value="1"/>
</dbReference>
<sequence>MSQLLNDPAACSLLTRRSFLRSATATLAAAPILTEAHFALAAAREAGVPEFTMQGIYLDANENPLGPCEHARKAIADIIPNGGRYAPPLYFDLMKLYAEQMGVPVDYVMVYDGSSPPLHYSVLAFTSATRSLVCANPTYEAAQRAAEINRATVHAVPLAKDHSHDVEAMLKADNNPGVIYICNPNNPTGTITSKEQIDYAVAKKHGDTIILVDEAYIHLSDATSAIDHVKAGKDVVILRTFSKIYGLAGIRCGFAIGRPELLKKLLDYGQSPMPITGMIAAQASLLDTQLVPTRKKLIADTRNNTFAWLKQNDYSFIPSQSNCFMIDVKRPGVQIRQLMAQDGVHIGRSWSVWPTYVRVTVGLPSEMDAFKTSFKKAMDTPATAFNEDLRARRNRDGLFA</sequence>
<dbReference type="GO" id="GO:0008483">
    <property type="term" value="F:transaminase activity"/>
    <property type="evidence" value="ECO:0007669"/>
    <property type="project" value="UniProtKB-KW"/>
</dbReference>
<keyword evidence="2 6" id="KW-0032">Aminotransferase</keyword>
<dbReference type="Pfam" id="PF00155">
    <property type="entry name" value="Aminotran_1_2"/>
    <property type="match status" value="1"/>
</dbReference>
<feature type="domain" description="Aminotransferase class I/classII large" evidence="5">
    <location>
        <begin position="56"/>
        <end position="366"/>
    </location>
</feature>
<proteinExistence type="inferred from homology"/>
<dbReference type="CDD" id="cd00609">
    <property type="entry name" value="AAT_like"/>
    <property type="match status" value="1"/>
</dbReference>